<evidence type="ECO:0000256" key="1">
    <source>
        <dbReference type="ARBA" id="ARBA00004651"/>
    </source>
</evidence>
<dbReference type="Gene3D" id="1.10.3720.10">
    <property type="entry name" value="MetI-like"/>
    <property type="match status" value="1"/>
</dbReference>
<name>A0ABX1AYT8_9ACTN</name>
<feature type="transmembrane region" description="Helical" evidence="7">
    <location>
        <begin position="233"/>
        <end position="254"/>
    </location>
</feature>
<comment type="subcellular location">
    <subcellularLocation>
        <location evidence="1 7">Cell membrane</location>
        <topology evidence="1 7">Multi-pass membrane protein</topology>
    </subcellularLocation>
</comment>
<evidence type="ECO:0000256" key="2">
    <source>
        <dbReference type="ARBA" id="ARBA00022448"/>
    </source>
</evidence>
<dbReference type="RefSeq" id="WP_168008225.1">
    <property type="nucleotide sequence ID" value="NZ_JAATEP010000004.1"/>
</dbReference>
<reference evidence="10 11" key="1">
    <citation type="submission" date="2020-03" db="EMBL/GenBank/DDBJ databases">
        <title>WGS of actinomycetes isolated from Thailand.</title>
        <authorList>
            <person name="Thawai C."/>
        </authorList>
    </citation>
    <scope>NUCLEOTIDE SEQUENCE [LARGE SCALE GENOMIC DNA]</scope>
    <source>
        <strain evidence="10 11">FMUSA5-5</strain>
    </source>
</reference>
<keyword evidence="2 7" id="KW-0813">Transport</keyword>
<dbReference type="PROSITE" id="PS50928">
    <property type="entry name" value="ABC_TM1"/>
    <property type="match status" value="1"/>
</dbReference>
<evidence type="ECO:0000313" key="11">
    <source>
        <dbReference type="Proteomes" id="UP000696294"/>
    </source>
</evidence>
<dbReference type="PANTHER" id="PTHR30151">
    <property type="entry name" value="ALKANE SULFONATE ABC TRANSPORTER-RELATED, MEMBRANE SUBUNIT"/>
    <property type="match status" value="1"/>
</dbReference>
<evidence type="ECO:0000256" key="3">
    <source>
        <dbReference type="ARBA" id="ARBA00022475"/>
    </source>
</evidence>
<dbReference type="SUPFAM" id="SSF161098">
    <property type="entry name" value="MetI-like"/>
    <property type="match status" value="1"/>
</dbReference>
<feature type="transmembrane region" description="Helical" evidence="7">
    <location>
        <begin position="122"/>
        <end position="140"/>
    </location>
</feature>
<feature type="transmembrane region" description="Helical" evidence="7">
    <location>
        <begin position="274"/>
        <end position="296"/>
    </location>
</feature>
<gene>
    <name evidence="10" type="ORF">HCN51_07775</name>
</gene>
<feature type="transmembrane region" description="Helical" evidence="7">
    <location>
        <begin position="152"/>
        <end position="172"/>
    </location>
</feature>
<dbReference type="EMBL" id="JAATEP010000004">
    <property type="protein sequence ID" value="NJP89347.1"/>
    <property type="molecule type" value="Genomic_DNA"/>
</dbReference>
<keyword evidence="5 7" id="KW-1133">Transmembrane helix</keyword>
<dbReference type="InterPro" id="IPR035906">
    <property type="entry name" value="MetI-like_sf"/>
</dbReference>
<keyword evidence="4 7" id="KW-0812">Transmembrane</keyword>
<sequence>MTTRRPDPTKGPSTRPSTGPRAGTALRARVGTALRARVGTALRARVGTALRAALSRLARLWIVPVVLLVWELATRAAQHPFFPPPSLIVTHMRELWFTGSPATLWLNDTALANFPQSLGRLLAGWVLAGAGGVTLGVAIGRSPLLYRFLDPIIQFGRALPAPALLPMFLALFSTGTRMQVATITFGIVWPVLFNAADGARSVEPGHLETARVFGLSRGQRLARVILPSAAPKIFAGLRLSLSLALILMVIAEFFSTEGIGFQLRAAQRAFDLPGVWGAIVLLGILGYLLNQGFLLLEKRALTWHDAKM</sequence>
<comment type="similarity">
    <text evidence="7">Belongs to the binding-protein-dependent transport system permease family.</text>
</comment>
<comment type="caution">
    <text evidence="10">The sequence shown here is derived from an EMBL/GenBank/DDBJ whole genome shotgun (WGS) entry which is preliminary data.</text>
</comment>
<keyword evidence="11" id="KW-1185">Reference proteome</keyword>
<dbReference type="Proteomes" id="UP000696294">
    <property type="component" value="Unassembled WGS sequence"/>
</dbReference>
<evidence type="ECO:0000256" key="5">
    <source>
        <dbReference type="ARBA" id="ARBA00022989"/>
    </source>
</evidence>
<feature type="domain" description="ABC transmembrane type-1" evidence="9">
    <location>
        <begin position="114"/>
        <end position="297"/>
    </location>
</feature>
<proteinExistence type="inferred from homology"/>
<protein>
    <submittedName>
        <fullName evidence="10">ABC transporter permease</fullName>
    </submittedName>
</protein>
<dbReference type="InterPro" id="IPR000515">
    <property type="entry name" value="MetI-like"/>
</dbReference>
<keyword evidence="6 7" id="KW-0472">Membrane</keyword>
<organism evidence="10 11">
    <name type="scientific">Nonomuraea composti</name>
    <dbReference type="NCBI Taxonomy" id="2720023"/>
    <lineage>
        <taxon>Bacteria</taxon>
        <taxon>Bacillati</taxon>
        <taxon>Actinomycetota</taxon>
        <taxon>Actinomycetes</taxon>
        <taxon>Streptosporangiales</taxon>
        <taxon>Streptosporangiaceae</taxon>
        <taxon>Nonomuraea</taxon>
    </lineage>
</organism>
<evidence type="ECO:0000256" key="8">
    <source>
        <dbReference type="SAM" id="MobiDB-lite"/>
    </source>
</evidence>
<evidence type="ECO:0000256" key="6">
    <source>
        <dbReference type="ARBA" id="ARBA00023136"/>
    </source>
</evidence>
<evidence type="ECO:0000313" key="10">
    <source>
        <dbReference type="EMBL" id="NJP89347.1"/>
    </source>
</evidence>
<dbReference type="Pfam" id="PF00528">
    <property type="entry name" value="BPD_transp_1"/>
    <property type="match status" value="1"/>
</dbReference>
<accession>A0ABX1AYT8</accession>
<evidence type="ECO:0000259" key="9">
    <source>
        <dbReference type="PROSITE" id="PS50928"/>
    </source>
</evidence>
<feature type="region of interest" description="Disordered" evidence="8">
    <location>
        <begin position="1"/>
        <end position="24"/>
    </location>
</feature>
<evidence type="ECO:0000256" key="7">
    <source>
        <dbReference type="RuleBase" id="RU363032"/>
    </source>
</evidence>
<evidence type="ECO:0000256" key="4">
    <source>
        <dbReference type="ARBA" id="ARBA00022692"/>
    </source>
</evidence>
<dbReference type="PANTHER" id="PTHR30151:SF0">
    <property type="entry name" value="ABC TRANSPORTER PERMEASE PROTEIN MJ0413-RELATED"/>
    <property type="match status" value="1"/>
</dbReference>
<dbReference type="CDD" id="cd06261">
    <property type="entry name" value="TM_PBP2"/>
    <property type="match status" value="1"/>
</dbReference>
<keyword evidence="3" id="KW-1003">Cell membrane</keyword>